<gene>
    <name evidence="1" type="ORF">EB796_019098</name>
</gene>
<sequence length="74" mass="8915">MLSSMIDEKRCGFVKINSILLHKSLKGKCHLCQSHKWNKVLPIIQYRTTSLHIIQYYYYVIYYILGFNHQHNNK</sequence>
<evidence type="ECO:0000313" key="1">
    <source>
        <dbReference type="EMBL" id="KAF6022590.1"/>
    </source>
</evidence>
<proteinExistence type="predicted"/>
<evidence type="ECO:0000313" key="2">
    <source>
        <dbReference type="Proteomes" id="UP000593567"/>
    </source>
</evidence>
<comment type="caution">
    <text evidence="1">The sequence shown here is derived from an EMBL/GenBank/DDBJ whole genome shotgun (WGS) entry which is preliminary data.</text>
</comment>
<dbReference type="EMBL" id="VXIV02002830">
    <property type="protein sequence ID" value="KAF6022590.1"/>
    <property type="molecule type" value="Genomic_DNA"/>
</dbReference>
<organism evidence="1 2">
    <name type="scientific">Bugula neritina</name>
    <name type="common">Brown bryozoan</name>
    <name type="synonym">Sertularia neritina</name>
    <dbReference type="NCBI Taxonomy" id="10212"/>
    <lineage>
        <taxon>Eukaryota</taxon>
        <taxon>Metazoa</taxon>
        <taxon>Spiralia</taxon>
        <taxon>Lophotrochozoa</taxon>
        <taxon>Bryozoa</taxon>
        <taxon>Gymnolaemata</taxon>
        <taxon>Cheilostomatida</taxon>
        <taxon>Flustrina</taxon>
        <taxon>Buguloidea</taxon>
        <taxon>Bugulidae</taxon>
        <taxon>Bugula</taxon>
    </lineage>
</organism>
<keyword evidence="2" id="KW-1185">Reference proteome</keyword>
<name>A0A7J7J8M7_BUGNE</name>
<reference evidence="1" key="1">
    <citation type="submission" date="2020-06" db="EMBL/GenBank/DDBJ databases">
        <title>Draft genome of Bugula neritina, a colonial animal packing powerful symbionts and potential medicines.</title>
        <authorList>
            <person name="Rayko M."/>
        </authorList>
    </citation>
    <scope>NUCLEOTIDE SEQUENCE [LARGE SCALE GENOMIC DNA]</scope>
    <source>
        <strain evidence="1">Kwan_BN1</strain>
    </source>
</reference>
<accession>A0A7J7J8M7</accession>
<protein>
    <submittedName>
        <fullName evidence="1">Uncharacterized protein</fullName>
    </submittedName>
</protein>
<dbReference type="AlphaFoldDB" id="A0A7J7J8M7"/>
<dbReference type="Proteomes" id="UP000593567">
    <property type="component" value="Unassembled WGS sequence"/>
</dbReference>